<keyword evidence="1" id="KW-0812">Transmembrane</keyword>
<sequence>MTPRTMSKISEEAPVSPVEIAAPTYSKSNAAPPPPSPSSLQPAPFSRKQFPSTSLILINVLSCFVATTAFISSIVSFEPPVIVPTSIAFSLTVPYHVYLYRAVWKHRRSPENSDPICITPTLITFGFLLVPLWVIVFFLDIILCDYYVYLLAPIVTTTVWSALEWLILLFNALKCAHEVWRTEKATLSAIEQQISTVGAAGDLVADYPDLSEGSKPRPRHVFLLSFFLCTLILVLSANLTPVALFNLIAFLVTAPHHIAVYVASLRPRDAPAFARPLGVPAAFALSLMWCLVFLLDIMLAEDLWRRIVTGLFAVVEALIVIGLAARCVLDNLAEGNIRI</sequence>
<keyword evidence="1" id="KW-1133">Transmembrane helix</keyword>
<evidence type="ECO:0000313" key="3">
    <source>
        <dbReference type="Proteomes" id="UP000717328"/>
    </source>
</evidence>
<dbReference type="Proteomes" id="UP000717328">
    <property type="component" value="Unassembled WGS sequence"/>
</dbReference>
<evidence type="ECO:0000256" key="1">
    <source>
        <dbReference type="SAM" id="Phobius"/>
    </source>
</evidence>
<evidence type="ECO:0000313" key="2">
    <source>
        <dbReference type="EMBL" id="KAG5635328.1"/>
    </source>
</evidence>
<dbReference type="OrthoDB" id="3031211at2759"/>
<keyword evidence="1" id="KW-0472">Membrane</keyword>
<keyword evidence="3" id="KW-1185">Reference proteome</keyword>
<feature type="transmembrane region" description="Helical" evidence="1">
    <location>
        <begin position="277"/>
        <end position="295"/>
    </location>
</feature>
<protein>
    <recommendedName>
        <fullName evidence="4">Transmembrane protein</fullName>
    </recommendedName>
</protein>
<reference evidence="2" key="1">
    <citation type="submission" date="2021-02" db="EMBL/GenBank/DDBJ databases">
        <authorList>
            <person name="Nieuwenhuis M."/>
            <person name="Van De Peppel L.J.J."/>
        </authorList>
    </citation>
    <scope>NUCLEOTIDE SEQUENCE</scope>
    <source>
        <strain evidence="2">D49</strain>
    </source>
</reference>
<gene>
    <name evidence="2" type="ORF">H0H81_011702</name>
</gene>
<comment type="caution">
    <text evidence="2">The sequence shown here is derived from an EMBL/GenBank/DDBJ whole genome shotgun (WGS) entry which is preliminary data.</text>
</comment>
<accession>A0A9P7FS91</accession>
<feature type="transmembrane region" description="Helical" evidence="1">
    <location>
        <begin position="121"/>
        <end position="143"/>
    </location>
</feature>
<evidence type="ECO:0008006" key="4">
    <source>
        <dbReference type="Google" id="ProtNLM"/>
    </source>
</evidence>
<feature type="transmembrane region" description="Helical" evidence="1">
    <location>
        <begin position="81"/>
        <end position="100"/>
    </location>
</feature>
<dbReference type="AlphaFoldDB" id="A0A9P7FS91"/>
<reference evidence="2" key="2">
    <citation type="submission" date="2021-10" db="EMBL/GenBank/DDBJ databases">
        <title>Phylogenomics reveals ancestral predisposition of the termite-cultivated fungus Termitomyces towards a domesticated lifestyle.</title>
        <authorList>
            <person name="Auxier B."/>
            <person name="Grum-Grzhimaylo A."/>
            <person name="Cardenas M.E."/>
            <person name="Lodge J.D."/>
            <person name="Laessoe T."/>
            <person name="Pedersen O."/>
            <person name="Smith M.E."/>
            <person name="Kuyper T.W."/>
            <person name="Franco-Molano E.A."/>
            <person name="Baroni T.J."/>
            <person name="Aanen D.K."/>
        </authorList>
    </citation>
    <scope>NUCLEOTIDE SEQUENCE</scope>
    <source>
        <strain evidence="2">D49</strain>
    </source>
</reference>
<name>A0A9P7FS91_9AGAR</name>
<feature type="transmembrane region" description="Helical" evidence="1">
    <location>
        <begin position="149"/>
        <end position="173"/>
    </location>
</feature>
<feature type="transmembrane region" description="Helical" evidence="1">
    <location>
        <begin position="221"/>
        <end position="239"/>
    </location>
</feature>
<proteinExistence type="predicted"/>
<feature type="transmembrane region" description="Helical" evidence="1">
    <location>
        <begin position="307"/>
        <end position="329"/>
    </location>
</feature>
<dbReference type="EMBL" id="JABCKI010006121">
    <property type="protein sequence ID" value="KAG5635328.1"/>
    <property type="molecule type" value="Genomic_DNA"/>
</dbReference>
<feature type="transmembrane region" description="Helical" evidence="1">
    <location>
        <begin position="55"/>
        <end position="75"/>
    </location>
</feature>
<feature type="transmembrane region" description="Helical" evidence="1">
    <location>
        <begin position="245"/>
        <end position="265"/>
    </location>
</feature>
<organism evidence="2 3">
    <name type="scientific">Sphagnurus paluster</name>
    <dbReference type="NCBI Taxonomy" id="117069"/>
    <lineage>
        <taxon>Eukaryota</taxon>
        <taxon>Fungi</taxon>
        <taxon>Dikarya</taxon>
        <taxon>Basidiomycota</taxon>
        <taxon>Agaricomycotina</taxon>
        <taxon>Agaricomycetes</taxon>
        <taxon>Agaricomycetidae</taxon>
        <taxon>Agaricales</taxon>
        <taxon>Tricholomatineae</taxon>
        <taxon>Lyophyllaceae</taxon>
        <taxon>Sphagnurus</taxon>
    </lineage>
</organism>